<dbReference type="Gene3D" id="3.40.1400.10">
    <property type="entry name" value="Sugar-phosphate isomerase, RpiB/LacA/LacB"/>
    <property type="match status" value="1"/>
</dbReference>
<dbReference type="InterPro" id="IPR003500">
    <property type="entry name" value="RpiB_LacA_LacB"/>
</dbReference>
<feature type="binding site" evidence="4">
    <location>
        <position position="135"/>
    </location>
    <ligand>
        <name>D-ribulose 5-phosphate</name>
        <dbReference type="ChEBI" id="CHEBI:58121"/>
    </ligand>
</feature>
<dbReference type="PIRSF" id="PIRSF005384">
    <property type="entry name" value="RpiB_LacA_B"/>
    <property type="match status" value="1"/>
</dbReference>
<dbReference type="PANTHER" id="PTHR30345:SF0">
    <property type="entry name" value="DNA DAMAGE-REPAIR_TOLERATION PROTEIN DRT102"/>
    <property type="match status" value="1"/>
</dbReference>
<feature type="binding site" evidence="4">
    <location>
        <begin position="11"/>
        <end position="12"/>
    </location>
    <ligand>
        <name>D-ribulose 5-phosphate</name>
        <dbReference type="ChEBI" id="CHEBI:58121"/>
    </ligand>
</feature>
<dbReference type="InterPro" id="IPR036569">
    <property type="entry name" value="RpiB_LacA_LacB_sf"/>
</dbReference>
<dbReference type="EMBL" id="JACHXA010000005">
    <property type="protein sequence ID" value="MBB3065730.1"/>
    <property type="molecule type" value="Genomic_DNA"/>
</dbReference>
<evidence type="ECO:0000256" key="3">
    <source>
        <dbReference type="PIRSR" id="PIRSR005384-1"/>
    </source>
</evidence>
<reference evidence="5 6" key="1">
    <citation type="submission" date="2020-08" db="EMBL/GenBank/DDBJ databases">
        <title>Genomic Encyclopedia of Type Strains, Phase III (KMG-III): the genomes of soil and plant-associated and newly described type strains.</title>
        <authorList>
            <person name="Whitman W."/>
        </authorList>
    </citation>
    <scope>NUCLEOTIDE SEQUENCE [LARGE SCALE GENOMIC DNA]</scope>
    <source>
        <strain evidence="5 6">CECT 8803</strain>
    </source>
</reference>
<dbReference type="NCBIfam" id="NF004051">
    <property type="entry name" value="PRK05571.1"/>
    <property type="match status" value="1"/>
</dbReference>
<dbReference type="Proteomes" id="UP000581135">
    <property type="component" value="Unassembled WGS sequence"/>
</dbReference>
<dbReference type="EC" id="5.3.1.6" evidence="5"/>
<feature type="binding site" evidence="4">
    <location>
        <begin position="69"/>
        <end position="73"/>
    </location>
    <ligand>
        <name>D-ribulose 5-phosphate</name>
        <dbReference type="ChEBI" id="CHEBI:58121"/>
    </ligand>
</feature>
<dbReference type="Pfam" id="PF02502">
    <property type="entry name" value="LacAB_rpiB"/>
    <property type="match status" value="1"/>
</dbReference>
<feature type="binding site" evidence="4">
    <location>
        <position position="139"/>
    </location>
    <ligand>
        <name>D-ribulose 5-phosphate</name>
        <dbReference type="ChEBI" id="CHEBI:58121"/>
    </ligand>
</feature>
<evidence type="ECO:0000256" key="4">
    <source>
        <dbReference type="PIRSR" id="PIRSR005384-2"/>
    </source>
</evidence>
<feature type="active site" description="Proton donor" evidence="3">
    <location>
        <position position="101"/>
    </location>
</feature>
<keyword evidence="6" id="KW-1185">Reference proteome</keyword>
<comment type="similarity">
    <text evidence="1">Belongs to the LacAB/RpiB family.</text>
</comment>
<feature type="active site" description="Proton acceptor" evidence="3">
    <location>
        <position position="68"/>
    </location>
</feature>
<dbReference type="GO" id="GO:0004751">
    <property type="term" value="F:ribose-5-phosphate isomerase activity"/>
    <property type="evidence" value="ECO:0007669"/>
    <property type="project" value="UniProtKB-EC"/>
</dbReference>
<evidence type="ECO:0000313" key="5">
    <source>
        <dbReference type="EMBL" id="MBB3065730.1"/>
    </source>
</evidence>
<feature type="binding site" evidence="4">
    <location>
        <position position="112"/>
    </location>
    <ligand>
        <name>D-ribulose 5-phosphate</name>
        <dbReference type="ChEBI" id="CHEBI:58121"/>
    </ligand>
</feature>
<protein>
    <submittedName>
        <fullName evidence="5">Ribose 5-phosphate isomerase B</fullName>
        <ecNumber evidence="5">5.3.1.6</ecNumber>
    </submittedName>
</protein>
<evidence type="ECO:0000256" key="2">
    <source>
        <dbReference type="ARBA" id="ARBA00023235"/>
    </source>
</evidence>
<dbReference type="GO" id="GO:0005975">
    <property type="term" value="P:carbohydrate metabolic process"/>
    <property type="evidence" value="ECO:0007669"/>
    <property type="project" value="InterPro"/>
</dbReference>
<dbReference type="AlphaFoldDB" id="A0A839SVM6"/>
<accession>A0A839SVM6</accession>
<dbReference type="RefSeq" id="WP_183416561.1">
    <property type="nucleotide sequence ID" value="NZ_JACHXA010000005.1"/>
</dbReference>
<dbReference type="SUPFAM" id="SSF89623">
    <property type="entry name" value="Ribose/Galactose isomerase RpiB/AlsB"/>
    <property type="match status" value="1"/>
</dbReference>
<comment type="caution">
    <text evidence="5">The sequence shown here is derived from an EMBL/GenBank/DDBJ whole genome shotgun (WGS) entry which is preliminary data.</text>
</comment>
<evidence type="ECO:0000256" key="1">
    <source>
        <dbReference type="ARBA" id="ARBA00008754"/>
    </source>
</evidence>
<dbReference type="InterPro" id="IPR004785">
    <property type="entry name" value="RpiB"/>
</dbReference>
<name>A0A839SVM6_9PROT</name>
<proteinExistence type="inferred from homology"/>
<sequence>MNAKVIAVASDHAGFDLKEALKSELEADGYAVLDLGTHNGDSVDYPDFGIALANAIAEGKAGQGLLVCGTGIGISIAANRNPAVRAAVCHDVTTARLARQHNDANVLVLGSRIIGASVASETLRAFLCTEFEGGRHARRVEKLGL</sequence>
<dbReference type="NCBIfam" id="TIGR00689">
    <property type="entry name" value="rpiB_lacA_lacB"/>
    <property type="match status" value="1"/>
</dbReference>
<keyword evidence="2 5" id="KW-0413">Isomerase</keyword>
<feature type="binding site" evidence="4">
    <location>
        <position position="102"/>
    </location>
    <ligand>
        <name>D-ribulose 5-phosphate</name>
        <dbReference type="ChEBI" id="CHEBI:58121"/>
    </ligand>
</feature>
<gene>
    <name evidence="5" type="ORF">FHR98_002026</name>
</gene>
<evidence type="ECO:0000313" key="6">
    <source>
        <dbReference type="Proteomes" id="UP000581135"/>
    </source>
</evidence>
<organism evidence="5 6">
    <name type="scientific">Limibacillus halophilus</name>
    <dbReference type="NCBI Taxonomy" id="1579333"/>
    <lineage>
        <taxon>Bacteria</taxon>
        <taxon>Pseudomonadati</taxon>
        <taxon>Pseudomonadota</taxon>
        <taxon>Alphaproteobacteria</taxon>
        <taxon>Rhodospirillales</taxon>
        <taxon>Rhodovibrionaceae</taxon>
        <taxon>Limibacillus</taxon>
    </lineage>
</organism>
<dbReference type="NCBIfam" id="TIGR01120">
    <property type="entry name" value="rpiB"/>
    <property type="match status" value="1"/>
</dbReference>
<dbReference type="PANTHER" id="PTHR30345">
    <property type="entry name" value="RIBOSE-5-PHOSPHATE ISOMERASE B"/>
    <property type="match status" value="1"/>
</dbReference>